<proteinExistence type="predicted"/>
<organism evidence="1 8">
    <name type="scientific">Bifidobacterium longum</name>
    <dbReference type="NCBI Taxonomy" id="216816"/>
    <lineage>
        <taxon>Bacteria</taxon>
        <taxon>Bacillati</taxon>
        <taxon>Actinomycetota</taxon>
        <taxon>Actinomycetes</taxon>
        <taxon>Bifidobacteriales</taxon>
        <taxon>Bifidobacteriaceae</taxon>
        <taxon>Bifidobacterium</taxon>
    </lineage>
</organism>
<dbReference type="EMBL" id="PJDT01000031">
    <property type="protein sequence ID" value="PKC86891.1"/>
    <property type="molecule type" value="Genomic_DNA"/>
</dbReference>
<dbReference type="RefSeq" id="WP_007055796.1">
    <property type="nucleotide sequence ID" value="NZ_CAXUAF010000007.1"/>
</dbReference>
<evidence type="ECO:0000313" key="2">
    <source>
        <dbReference type="EMBL" id="PKC86891.1"/>
    </source>
</evidence>
<dbReference type="EMBL" id="WDUB01000013">
    <property type="protein sequence ID" value="KAB7202556.1"/>
    <property type="molecule type" value="Genomic_DNA"/>
</dbReference>
<gene>
    <name evidence="2" type="ORF">APC1503_2045</name>
    <name evidence="3" type="ORF">CE169_02710</name>
    <name evidence="4" type="ORF">DWV59_11145</name>
    <name evidence="1" type="ORF">GBC45_08360</name>
</gene>
<dbReference type="Proteomes" id="UP000265775">
    <property type="component" value="Unassembled WGS sequence"/>
</dbReference>
<evidence type="ECO:0000313" key="7">
    <source>
        <dbReference type="Proteomes" id="UP000265775"/>
    </source>
</evidence>
<reference evidence="1 8" key="4">
    <citation type="journal article" date="2019" name="Nat. Med.">
        <title>A library of human gut bacterial isolates paired with longitudinal multiomics data enables mechanistic microbiome research.</title>
        <authorList>
            <person name="Poyet M."/>
            <person name="Groussin M."/>
            <person name="Gibbons S.M."/>
            <person name="Avila-Pacheco J."/>
            <person name="Jiang X."/>
            <person name="Kearney S.M."/>
            <person name="Perrotta A.R."/>
            <person name="Berdy B."/>
            <person name="Zhao S."/>
            <person name="Lieberman T.D."/>
            <person name="Swanson P.K."/>
            <person name="Smith M."/>
            <person name="Roesemann S."/>
            <person name="Alexander J.E."/>
            <person name="Rich S.A."/>
            <person name="Livny J."/>
            <person name="Vlamakis H."/>
            <person name="Clish C."/>
            <person name="Bullock K."/>
            <person name="Deik A."/>
            <person name="Scott J."/>
            <person name="Pierce K.A."/>
            <person name="Xavier R.J."/>
            <person name="Alm E.J."/>
        </authorList>
    </citation>
    <scope>NUCLEOTIDE SEQUENCE [LARGE SCALE GENOMIC DNA]</scope>
    <source>
        <strain evidence="1 8">BIOML-A136</strain>
    </source>
</reference>
<reference evidence="3 6" key="1">
    <citation type="journal article" date="2017" name="Anaerobe">
        <title>Quantification, isolation and characterization of Bifidobacterium from the vaginal microbiomes of reproductive aged women.</title>
        <authorList>
            <person name="Freitas A.C."/>
            <person name="Hill J.E."/>
        </authorList>
    </citation>
    <scope>NUCLEOTIDE SEQUENCE [LARGE SCALE GENOMIC DNA]</scope>
    <source>
        <strain evidence="3 6">N6D05</strain>
    </source>
</reference>
<evidence type="ECO:0000313" key="8">
    <source>
        <dbReference type="Proteomes" id="UP000476628"/>
    </source>
</evidence>
<evidence type="ECO:0000313" key="4">
    <source>
        <dbReference type="EMBL" id="RGW62957.1"/>
    </source>
</evidence>
<dbReference type="AlphaFoldDB" id="A0A2N0T7C2"/>
<evidence type="ECO:0000313" key="3">
    <source>
        <dbReference type="EMBL" id="RDX09998.1"/>
    </source>
</evidence>
<protein>
    <submittedName>
        <fullName evidence="1">Uncharacterized protein</fullName>
    </submittedName>
</protein>
<reference evidence="4 7" key="3">
    <citation type="submission" date="2018-08" db="EMBL/GenBank/DDBJ databases">
        <title>A genome reference for cultivated species of the human gut microbiota.</title>
        <authorList>
            <person name="Zou Y."/>
            <person name="Xue W."/>
            <person name="Luo G."/>
        </authorList>
    </citation>
    <scope>NUCLEOTIDE SEQUENCE [LARGE SCALE GENOMIC DNA]</scope>
    <source>
        <strain evidence="4 7">AF11-12</strain>
    </source>
</reference>
<name>A0A2N0T7C2_BIFLN</name>
<evidence type="ECO:0000313" key="1">
    <source>
        <dbReference type="EMBL" id="KAB7202556.1"/>
    </source>
</evidence>
<reference evidence="2 5" key="2">
    <citation type="submission" date="2017-12" db="EMBL/GenBank/DDBJ databases">
        <title>Bifidobacterium longum APC/DPC strains.</title>
        <authorList>
            <person name="Arboleya S."/>
        </authorList>
    </citation>
    <scope>NUCLEOTIDE SEQUENCE [LARGE SCALE GENOMIC DNA]</scope>
    <source>
        <strain evidence="2 5">APC1503</strain>
    </source>
</reference>
<dbReference type="Proteomes" id="UP000232654">
    <property type="component" value="Unassembled WGS sequence"/>
</dbReference>
<evidence type="ECO:0000313" key="6">
    <source>
        <dbReference type="Proteomes" id="UP000257074"/>
    </source>
</evidence>
<dbReference type="EMBL" id="QSAR01000020">
    <property type="protein sequence ID" value="RGW62957.1"/>
    <property type="molecule type" value="Genomic_DNA"/>
</dbReference>
<accession>A0A2N0T7C2</accession>
<sequence length="93" mass="10418">MQSVTNIFDQLRLSPPIPGPLHKRTVDAADLGTTAEVLAAAKALYRLVEGRSGRQILDFGQLPKRDQNRYINEAFKAFNDARKEMKCGSERKS</sequence>
<evidence type="ECO:0000313" key="5">
    <source>
        <dbReference type="Proteomes" id="UP000232654"/>
    </source>
</evidence>
<dbReference type="EMBL" id="NJNR01000010">
    <property type="protein sequence ID" value="RDX09998.1"/>
    <property type="molecule type" value="Genomic_DNA"/>
</dbReference>
<dbReference type="Proteomes" id="UP000476628">
    <property type="component" value="Unassembled WGS sequence"/>
</dbReference>
<dbReference type="Proteomes" id="UP000257074">
    <property type="component" value="Unassembled WGS sequence"/>
</dbReference>
<comment type="caution">
    <text evidence="1">The sequence shown here is derived from an EMBL/GenBank/DDBJ whole genome shotgun (WGS) entry which is preliminary data.</text>
</comment>